<dbReference type="AlphaFoldDB" id="A0A8H7LXW4"/>
<feature type="compositionally biased region" description="Polar residues" evidence="2">
    <location>
        <begin position="427"/>
        <end position="436"/>
    </location>
</feature>
<feature type="compositionally biased region" description="Polar residues" evidence="2">
    <location>
        <begin position="388"/>
        <end position="399"/>
    </location>
</feature>
<evidence type="ECO:0000256" key="2">
    <source>
        <dbReference type="SAM" id="MobiDB-lite"/>
    </source>
</evidence>
<dbReference type="Gene3D" id="3.30.160.60">
    <property type="entry name" value="Classic Zinc Finger"/>
    <property type="match status" value="1"/>
</dbReference>
<feature type="region of interest" description="Disordered" evidence="2">
    <location>
        <begin position="263"/>
        <end position="315"/>
    </location>
</feature>
<proteinExistence type="predicted"/>
<gene>
    <name evidence="4" type="ORF">RHS03_01599</name>
</gene>
<feature type="non-terminal residue" evidence="4">
    <location>
        <position position="1"/>
    </location>
</feature>
<dbReference type="InterPro" id="IPR013087">
    <property type="entry name" value="Znf_C2H2_type"/>
</dbReference>
<reference evidence="4" key="1">
    <citation type="submission" date="2020-09" db="EMBL/GenBank/DDBJ databases">
        <title>Comparative genome analyses of four rice-infecting Rhizoctonia solani isolates reveal extensive enrichment of homogalacturonan modification genes.</title>
        <authorList>
            <person name="Lee D.-Y."/>
            <person name="Jeon J."/>
            <person name="Kim K.-T."/>
            <person name="Cheong K."/>
            <person name="Song H."/>
            <person name="Choi G."/>
            <person name="Ko J."/>
            <person name="Opiyo S.O."/>
            <person name="Zuo S."/>
            <person name="Madhav S."/>
            <person name="Lee Y.-H."/>
            <person name="Wang G.-L."/>
        </authorList>
    </citation>
    <scope>NUCLEOTIDE SEQUENCE</scope>
    <source>
        <strain evidence="4">AG1-IA WGL</strain>
    </source>
</reference>
<keyword evidence="1" id="KW-0862">Zinc</keyword>
<feature type="compositionally biased region" description="Low complexity" evidence="2">
    <location>
        <begin position="263"/>
        <end position="274"/>
    </location>
</feature>
<sequence>MAMNWIYSMTGLTPPAHYVAEAPNNLATGSFDLSNSWEAQAASTTYSPDQEVVAMGSSAVSAQPPYSIPFSGSGYSFKLQGAPPGSLDNNYHLRDHVLIPPLHPLVAMSPFAYQLNLATSSNSSEGMGLDTTQRMYDFVMMFPLPIDRSTCFQMNILQSPTRHLVEQCMSHTGATQRTRRLGVLRHQPFRVGISYVYTSYPGENRPRLFNAEHRYHPARSLLERNTAGMSLDKRGSQSPVTLGLEGIPLDKDTWTSFAVSSPSLASLSSSPASLQRGRSALGTPYSGFEDSPVSQEEPLPSYPAAHPISSLSYQSDGPVRRRVFLSNRGPVSNTHAVPSRAIPTGSQLLAGTQVTSASTESPNSSRQGKTTRRPVSNNGSLRVERLTRSTSSKSVQGYEQSRKDRHHPYGRSQKMSAHEQLIDFDTPDTTTSSASNSGPKKTKGQKSKGSKEYKRVDCEYVCPLKKVPCGQSVSRVADLPRHMQKHRRTEESMVNDGLLSPDEQTKFENLKADETTLCKGCKKSLSRIDALLRHLKNGGSACRRHYPKLTITD</sequence>
<keyword evidence="1" id="KW-0863">Zinc-finger</keyword>
<evidence type="ECO:0000313" key="5">
    <source>
        <dbReference type="Proteomes" id="UP000602905"/>
    </source>
</evidence>
<feature type="region of interest" description="Disordered" evidence="2">
    <location>
        <begin position="351"/>
        <end position="450"/>
    </location>
</feature>
<dbReference type="Proteomes" id="UP000602905">
    <property type="component" value="Unassembled WGS sequence"/>
</dbReference>
<dbReference type="GO" id="GO:0008270">
    <property type="term" value="F:zinc ion binding"/>
    <property type="evidence" value="ECO:0007669"/>
    <property type="project" value="UniProtKB-KW"/>
</dbReference>
<dbReference type="OrthoDB" id="8922241at2759"/>
<dbReference type="EMBL" id="JACYCD010000045">
    <property type="protein sequence ID" value="KAF8711678.1"/>
    <property type="molecule type" value="Genomic_DNA"/>
</dbReference>
<feature type="compositionally biased region" description="Polar residues" evidence="2">
    <location>
        <begin position="351"/>
        <end position="380"/>
    </location>
</feature>
<evidence type="ECO:0000313" key="4">
    <source>
        <dbReference type="EMBL" id="KAF8711678.1"/>
    </source>
</evidence>
<comment type="caution">
    <text evidence="4">The sequence shown here is derived from an EMBL/GenBank/DDBJ whole genome shotgun (WGS) entry which is preliminary data.</text>
</comment>
<name>A0A8H7LXW4_9AGAM</name>
<feature type="domain" description="C2H2-type" evidence="3">
    <location>
        <begin position="460"/>
        <end position="491"/>
    </location>
</feature>
<dbReference type="PROSITE" id="PS50157">
    <property type="entry name" value="ZINC_FINGER_C2H2_2"/>
    <property type="match status" value="1"/>
</dbReference>
<evidence type="ECO:0000256" key="1">
    <source>
        <dbReference type="PROSITE-ProRule" id="PRU00042"/>
    </source>
</evidence>
<keyword evidence="1" id="KW-0479">Metal-binding</keyword>
<organism evidence="4 5">
    <name type="scientific">Rhizoctonia solani</name>
    <dbReference type="NCBI Taxonomy" id="456999"/>
    <lineage>
        <taxon>Eukaryota</taxon>
        <taxon>Fungi</taxon>
        <taxon>Dikarya</taxon>
        <taxon>Basidiomycota</taxon>
        <taxon>Agaricomycotina</taxon>
        <taxon>Agaricomycetes</taxon>
        <taxon>Cantharellales</taxon>
        <taxon>Ceratobasidiaceae</taxon>
        <taxon>Rhizoctonia</taxon>
    </lineage>
</organism>
<evidence type="ECO:0000259" key="3">
    <source>
        <dbReference type="PROSITE" id="PS50157"/>
    </source>
</evidence>
<accession>A0A8H7LXW4</accession>
<protein>
    <recommendedName>
        <fullName evidence="3">C2H2-type domain-containing protein</fullName>
    </recommendedName>
</protein>